<keyword evidence="2" id="KW-0732">Signal</keyword>
<dbReference type="PROSITE" id="PS50940">
    <property type="entry name" value="CHIT_BIND_II"/>
    <property type="match status" value="1"/>
</dbReference>
<dbReference type="InterPro" id="IPR002557">
    <property type="entry name" value="Chitin-bd_dom"/>
</dbReference>
<feature type="region of interest" description="Disordered" evidence="1">
    <location>
        <begin position="20"/>
        <end position="50"/>
    </location>
</feature>
<protein>
    <recommendedName>
        <fullName evidence="3">Chitin-binding type-2 domain-containing protein</fullName>
    </recommendedName>
</protein>
<dbReference type="Pfam" id="PF01607">
    <property type="entry name" value="CBM_14"/>
    <property type="match status" value="1"/>
</dbReference>
<accession>A0AAD9JWX2</accession>
<sequence length="182" mass="21186">MKLLVVLTVFVVVLAYTAATDPPRPRHPPDPRQPHRPRDPPRRPPTRPPTRCVESCERKRDGLYPAKCTYDCRNYVECEGGKARRRHCRNGMFFDSERRECIRGCPTGSNGIIDCYDRPDGHWQHCCYCDLYASCANRGMFFHRRCEPGGTVWDDKEHKCLGKSCTCEREHRFYPLKTIVKP</sequence>
<gene>
    <name evidence="4" type="ORF">NP493_1621g00021</name>
</gene>
<evidence type="ECO:0000256" key="1">
    <source>
        <dbReference type="SAM" id="MobiDB-lite"/>
    </source>
</evidence>
<evidence type="ECO:0000313" key="4">
    <source>
        <dbReference type="EMBL" id="KAK2160878.1"/>
    </source>
</evidence>
<proteinExistence type="predicted"/>
<dbReference type="Proteomes" id="UP001209878">
    <property type="component" value="Unassembled WGS sequence"/>
</dbReference>
<dbReference type="Gene3D" id="3.20.20.80">
    <property type="entry name" value="Glycosidases"/>
    <property type="match status" value="1"/>
</dbReference>
<dbReference type="AlphaFoldDB" id="A0AAD9JWX2"/>
<evidence type="ECO:0000256" key="2">
    <source>
        <dbReference type="SAM" id="SignalP"/>
    </source>
</evidence>
<dbReference type="GO" id="GO:0008061">
    <property type="term" value="F:chitin binding"/>
    <property type="evidence" value="ECO:0007669"/>
    <property type="project" value="InterPro"/>
</dbReference>
<reference evidence="4" key="1">
    <citation type="journal article" date="2023" name="Mol. Biol. Evol.">
        <title>Third-Generation Sequencing Reveals the Adaptive Role of the Epigenome in Three Deep-Sea Polychaetes.</title>
        <authorList>
            <person name="Perez M."/>
            <person name="Aroh O."/>
            <person name="Sun Y."/>
            <person name="Lan Y."/>
            <person name="Juniper S.K."/>
            <person name="Young C.R."/>
            <person name="Angers B."/>
            <person name="Qian P.Y."/>
        </authorList>
    </citation>
    <scope>NUCLEOTIDE SEQUENCE</scope>
    <source>
        <strain evidence="4">R07B-5</strain>
    </source>
</reference>
<dbReference type="InterPro" id="IPR036508">
    <property type="entry name" value="Chitin-bd_dom_sf"/>
</dbReference>
<organism evidence="4 5">
    <name type="scientific">Ridgeia piscesae</name>
    <name type="common">Tubeworm</name>
    <dbReference type="NCBI Taxonomy" id="27915"/>
    <lineage>
        <taxon>Eukaryota</taxon>
        <taxon>Metazoa</taxon>
        <taxon>Spiralia</taxon>
        <taxon>Lophotrochozoa</taxon>
        <taxon>Annelida</taxon>
        <taxon>Polychaeta</taxon>
        <taxon>Sedentaria</taxon>
        <taxon>Canalipalpata</taxon>
        <taxon>Sabellida</taxon>
        <taxon>Siboglinidae</taxon>
        <taxon>Ridgeia</taxon>
    </lineage>
</organism>
<name>A0AAD9JWX2_RIDPI</name>
<evidence type="ECO:0000259" key="3">
    <source>
        <dbReference type="PROSITE" id="PS50940"/>
    </source>
</evidence>
<feature type="chain" id="PRO_5041932744" description="Chitin-binding type-2 domain-containing protein" evidence="2">
    <location>
        <begin position="20"/>
        <end position="182"/>
    </location>
</feature>
<comment type="caution">
    <text evidence="4">The sequence shown here is derived from an EMBL/GenBank/DDBJ whole genome shotgun (WGS) entry which is preliminary data.</text>
</comment>
<dbReference type="SUPFAM" id="SSF57625">
    <property type="entry name" value="Invertebrate chitin-binding proteins"/>
    <property type="match status" value="1"/>
</dbReference>
<dbReference type="GO" id="GO:0005576">
    <property type="term" value="C:extracellular region"/>
    <property type="evidence" value="ECO:0007669"/>
    <property type="project" value="InterPro"/>
</dbReference>
<keyword evidence="5" id="KW-1185">Reference proteome</keyword>
<feature type="domain" description="Chitin-binding type-2" evidence="3">
    <location>
        <begin position="53"/>
        <end position="101"/>
    </location>
</feature>
<evidence type="ECO:0000313" key="5">
    <source>
        <dbReference type="Proteomes" id="UP001209878"/>
    </source>
</evidence>
<feature type="signal peptide" evidence="2">
    <location>
        <begin position="1"/>
        <end position="19"/>
    </location>
</feature>
<dbReference type="EMBL" id="JAODUO010001619">
    <property type="protein sequence ID" value="KAK2160878.1"/>
    <property type="molecule type" value="Genomic_DNA"/>
</dbReference>
<feature type="compositionally biased region" description="Basic and acidic residues" evidence="1">
    <location>
        <begin position="23"/>
        <end position="42"/>
    </location>
</feature>